<dbReference type="Gene3D" id="4.10.240.10">
    <property type="entry name" value="Zn(2)-C6 fungal-type DNA-binding domain"/>
    <property type="match status" value="1"/>
</dbReference>
<evidence type="ECO:0000256" key="2">
    <source>
        <dbReference type="ARBA" id="ARBA00022723"/>
    </source>
</evidence>
<dbReference type="GO" id="GO:0005634">
    <property type="term" value="C:nucleus"/>
    <property type="evidence" value="ECO:0007669"/>
    <property type="project" value="UniProtKB-SubCell"/>
</dbReference>
<accession>A0AAI8Z781</accession>
<dbReference type="CDD" id="cd12148">
    <property type="entry name" value="fungal_TF_MHR"/>
    <property type="match status" value="1"/>
</dbReference>
<keyword evidence="4" id="KW-0804">Transcription</keyword>
<keyword evidence="9" id="KW-1185">Reference proteome</keyword>
<proteinExistence type="predicted"/>
<dbReference type="InterPro" id="IPR036864">
    <property type="entry name" value="Zn2-C6_fun-type_DNA-bd_sf"/>
</dbReference>
<evidence type="ECO:0000256" key="3">
    <source>
        <dbReference type="ARBA" id="ARBA00023015"/>
    </source>
</evidence>
<keyword evidence="2" id="KW-0479">Metal-binding</keyword>
<feature type="compositionally biased region" description="Polar residues" evidence="6">
    <location>
        <begin position="626"/>
        <end position="644"/>
    </location>
</feature>
<dbReference type="GO" id="GO:0003677">
    <property type="term" value="F:DNA binding"/>
    <property type="evidence" value="ECO:0007669"/>
    <property type="project" value="InterPro"/>
</dbReference>
<feature type="compositionally biased region" description="Low complexity" evidence="6">
    <location>
        <begin position="46"/>
        <end position="66"/>
    </location>
</feature>
<dbReference type="CDD" id="cd00067">
    <property type="entry name" value="GAL4"/>
    <property type="match status" value="1"/>
</dbReference>
<reference evidence="8" key="1">
    <citation type="submission" date="2023-11" db="EMBL/GenBank/DDBJ databases">
        <authorList>
            <person name="Alioto T."/>
            <person name="Alioto T."/>
            <person name="Gomez Garrido J."/>
        </authorList>
    </citation>
    <scope>NUCLEOTIDE SEQUENCE</scope>
</reference>
<dbReference type="PROSITE" id="PS00463">
    <property type="entry name" value="ZN2_CY6_FUNGAL_1"/>
    <property type="match status" value="1"/>
</dbReference>
<feature type="domain" description="Zn(2)-C6 fungal-type" evidence="7">
    <location>
        <begin position="14"/>
        <end position="44"/>
    </location>
</feature>
<feature type="region of interest" description="Disordered" evidence="6">
    <location>
        <begin position="93"/>
        <end position="115"/>
    </location>
</feature>
<evidence type="ECO:0000256" key="5">
    <source>
        <dbReference type="ARBA" id="ARBA00023242"/>
    </source>
</evidence>
<feature type="region of interest" description="Disordered" evidence="6">
    <location>
        <begin position="44"/>
        <end position="66"/>
    </location>
</feature>
<sequence length="694" mass="78046">MSHDRREPKRARQACLNCRRKKARCSGEKPICAFCARLNQPCEWDSPSSAELPSKPSSSLRRASSSAQDSGLAARVALLEAKLSLLNDEPTGAVSGITSASTGTPTSHQTTRGRRKRDISLEIDPFNSSAPTSNDFSSLPDREIFRHLIDVYFEHNHNQPYTYFHETSFRRSFEDDVLPEYLMLAFAATACRFSNHEFYEDRRVEAMTTYANSAWHRIYEDSFSYETQLEFSMVQATGMLAAIDFTSGHYKLGWVKFSLTIRFAQGLRLNEEMGDDLPIYEQEERRRTFWSVYLLDALISLGPNRPRSLLDADCSVRLPCHEDLFRNGLISDVEPTLEAVIDDPTAPNHQNLDYFAMTVTMASALGRFIRMAMKRTPKSHVVPWDPRSPYYEVHSILLHFESLSPCAVSTVTETLQYQFTFDGAVDKQRAGHFLYSHAMFHLIHCLLNHPFILHHILQPCMAPVPLSWVQEALTRCHKHATELLALLHDAQQYGRLVQSSFYGYCALAAGVIHRLYESHEDPATAAASRDRSWAALAFLDAKPVRWPSFANMALSLRSFKPDMDTAKALTNAMALAQKATIKDGNVLWTLLDYARIPELNPVASPTMIPATSTPSAGPSREPQDRWGSQTPGWASAANPGQTPFEQADPAYVRDVYTEPQGTVGTAGMWSPFLRNEPAAGYADAQVEEQMERQI</sequence>
<dbReference type="SMART" id="SM00906">
    <property type="entry name" value="Fungal_trans"/>
    <property type="match status" value="1"/>
</dbReference>
<name>A0AAI8Z781_9PEZI</name>
<gene>
    <name evidence="8" type="ORF">LECACI_7A008883</name>
</gene>
<dbReference type="InterPro" id="IPR050815">
    <property type="entry name" value="TF_fung"/>
</dbReference>
<evidence type="ECO:0000259" key="7">
    <source>
        <dbReference type="PROSITE" id="PS50048"/>
    </source>
</evidence>
<dbReference type="AlphaFoldDB" id="A0AAI8Z781"/>
<dbReference type="GO" id="GO:0006351">
    <property type="term" value="P:DNA-templated transcription"/>
    <property type="evidence" value="ECO:0007669"/>
    <property type="project" value="InterPro"/>
</dbReference>
<keyword evidence="3" id="KW-0805">Transcription regulation</keyword>
<organism evidence="8 9">
    <name type="scientific">Lecanosticta acicola</name>
    <dbReference type="NCBI Taxonomy" id="111012"/>
    <lineage>
        <taxon>Eukaryota</taxon>
        <taxon>Fungi</taxon>
        <taxon>Dikarya</taxon>
        <taxon>Ascomycota</taxon>
        <taxon>Pezizomycotina</taxon>
        <taxon>Dothideomycetes</taxon>
        <taxon>Dothideomycetidae</taxon>
        <taxon>Mycosphaerellales</taxon>
        <taxon>Mycosphaerellaceae</taxon>
        <taxon>Lecanosticta</taxon>
    </lineage>
</organism>
<evidence type="ECO:0000256" key="4">
    <source>
        <dbReference type="ARBA" id="ARBA00023163"/>
    </source>
</evidence>
<evidence type="ECO:0000313" key="8">
    <source>
        <dbReference type="EMBL" id="CAK4033725.1"/>
    </source>
</evidence>
<evidence type="ECO:0000256" key="1">
    <source>
        <dbReference type="ARBA" id="ARBA00004123"/>
    </source>
</evidence>
<dbReference type="SMART" id="SM00066">
    <property type="entry name" value="GAL4"/>
    <property type="match status" value="1"/>
</dbReference>
<dbReference type="Pfam" id="PF00172">
    <property type="entry name" value="Zn_clus"/>
    <property type="match status" value="1"/>
</dbReference>
<dbReference type="PROSITE" id="PS50048">
    <property type="entry name" value="ZN2_CY6_FUNGAL_2"/>
    <property type="match status" value="1"/>
</dbReference>
<dbReference type="InterPro" id="IPR007219">
    <property type="entry name" value="XnlR_reg_dom"/>
</dbReference>
<dbReference type="PANTHER" id="PTHR47338:SF4">
    <property type="entry name" value="ZN(II)2CYS6 TRANSCRIPTION FACTOR (EUROFUNG)"/>
    <property type="match status" value="1"/>
</dbReference>
<evidence type="ECO:0000256" key="6">
    <source>
        <dbReference type="SAM" id="MobiDB-lite"/>
    </source>
</evidence>
<dbReference type="InterPro" id="IPR001138">
    <property type="entry name" value="Zn2Cys6_DnaBD"/>
</dbReference>
<dbReference type="SUPFAM" id="SSF57701">
    <property type="entry name" value="Zn2/Cys6 DNA-binding domain"/>
    <property type="match status" value="1"/>
</dbReference>
<dbReference type="PANTHER" id="PTHR47338">
    <property type="entry name" value="ZN(II)2CYS6 TRANSCRIPTION FACTOR (EUROFUNG)-RELATED"/>
    <property type="match status" value="1"/>
</dbReference>
<comment type="subcellular location">
    <subcellularLocation>
        <location evidence="1">Nucleus</location>
    </subcellularLocation>
</comment>
<dbReference type="EMBL" id="CAVMBE010000092">
    <property type="protein sequence ID" value="CAK4033725.1"/>
    <property type="molecule type" value="Genomic_DNA"/>
</dbReference>
<dbReference type="GO" id="GO:0000981">
    <property type="term" value="F:DNA-binding transcription factor activity, RNA polymerase II-specific"/>
    <property type="evidence" value="ECO:0007669"/>
    <property type="project" value="InterPro"/>
</dbReference>
<feature type="region of interest" description="Disordered" evidence="6">
    <location>
        <begin position="604"/>
        <end position="645"/>
    </location>
</feature>
<dbReference type="Pfam" id="PF04082">
    <property type="entry name" value="Fungal_trans"/>
    <property type="match status" value="1"/>
</dbReference>
<evidence type="ECO:0000313" key="9">
    <source>
        <dbReference type="Proteomes" id="UP001296104"/>
    </source>
</evidence>
<comment type="caution">
    <text evidence="8">The sequence shown here is derived from an EMBL/GenBank/DDBJ whole genome shotgun (WGS) entry which is preliminary data.</text>
</comment>
<protein>
    <submittedName>
        <fullName evidence="8">Fungal specific transcription factor domain-containing</fullName>
    </submittedName>
</protein>
<feature type="compositionally biased region" description="Polar residues" evidence="6">
    <location>
        <begin position="96"/>
        <end position="110"/>
    </location>
</feature>
<dbReference type="GO" id="GO:0008270">
    <property type="term" value="F:zinc ion binding"/>
    <property type="evidence" value="ECO:0007669"/>
    <property type="project" value="InterPro"/>
</dbReference>
<keyword evidence="5" id="KW-0539">Nucleus</keyword>
<dbReference type="Proteomes" id="UP001296104">
    <property type="component" value="Unassembled WGS sequence"/>
</dbReference>